<dbReference type="Proteomes" id="UP000248423">
    <property type="component" value="Unassembled WGS sequence"/>
</dbReference>
<accession>A0A319EPU9</accession>
<organism evidence="1 2">
    <name type="scientific">Aspergillus sclerotiicarbonarius (strain CBS 121057 / IBT 28362)</name>
    <dbReference type="NCBI Taxonomy" id="1448318"/>
    <lineage>
        <taxon>Eukaryota</taxon>
        <taxon>Fungi</taxon>
        <taxon>Dikarya</taxon>
        <taxon>Ascomycota</taxon>
        <taxon>Pezizomycotina</taxon>
        <taxon>Eurotiomycetes</taxon>
        <taxon>Eurotiomycetidae</taxon>
        <taxon>Eurotiales</taxon>
        <taxon>Aspergillaceae</taxon>
        <taxon>Aspergillus</taxon>
        <taxon>Aspergillus subgen. Circumdati</taxon>
    </lineage>
</organism>
<dbReference type="AlphaFoldDB" id="A0A319EPU9"/>
<evidence type="ECO:0000313" key="1">
    <source>
        <dbReference type="EMBL" id="PYI12336.1"/>
    </source>
</evidence>
<protein>
    <recommendedName>
        <fullName evidence="3">S-adenosyl-L-methionine dependent methyltransferase</fullName>
    </recommendedName>
</protein>
<dbReference type="InterPro" id="IPR029063">
    <property type="entry name" value="SAM-dependent_MTases_sf"/>
</dbReference>
<dbReference type="EMBL" id="KZ826315">
    <property type="protein sequence ID" value="PYI12336.1"/>
    <property type="molecule type" value="Genomic_DNA"/>
</dbReference>
<dbReference type="STRING" id="1448318.A0A319EPU9"/>
<evidence type="ECO:0000313" key="2">
    <source>
        <dbReference type="Proteomes" id="UP000248423"/>
    </source>
</evidence>
<evidence type="ECO:0008006" key="3">
    <source>
        <dbReference type="Google" id="ProtNLM"/>
    </source>
</evidence>
<name>A0A319EPU9_ASPSB</name>
<reference evidence="1 2" key="1">
    <citation type="submission" date="2018-02" db="EMBL/GenBank/DDBJ databases">
        <title>The genomes of Aspergillus section Nigri reveals drivers in fungal speciation.</title>
        <authorList>
            <consortium name="DOE Joint Genome Institute"/>
            <person name="Vesth T.C."/>
            <person name="Nybo J."/>
            <person name="Theobald S."/>
            <person name="Brandl J."/>
            <person name="Frisvad J.C."/>
            <person name="Nielsen K.F."/>
            <person name="Lyhne E.K."/>
            <person name="Kogle M.E."/>
            <person name="Kuo A."/>
            <person name="Riley R."/>
            <person name="Clum A."/>
            <person name="Nolan M."/>
            <person name="Lipzen A."/>
            <person name="Salamov A."/>
            <person name="Henrissat B."/>
            <person name="Wiebenga A."/>
            <person name="De vries R.P."/>
            <person name="Grigoriev I.V."/>
            <person name="Mortensen U.H."/>
            <person name="Andersen M.R."/>
            <person name="Baker S.E."/>
        </authorList>
    </citation>
    <scope>NUCLEOTIDE SEQUENCE [LARGE SCALE GENOMIC DNA]</scope>
    <source>
        <strain evidence="1 2">CBS 121057</strain>
    </source>
</reference>
<keyword evidence="2" id="KW-1185">Reference proteome</keyword>
<dbReference type="SUPFAM" id="SSF53335">
    <property type="entry name" value="S-adenosyl-L-methionine-dependent methyltransferases"/>
    <property type="match status" value="1"/>
</dbReference>
<gene>
    <name evidence="1" type="ORF">BO78DRAFT_465527</name>
</gene>
<dbReference type="OrthoDB" id="10061782at2759"/>
<sequence>MWPFNEANYPAFFLAVYDAWVLHTVTPFVWRCSTKKTLVPLYQRNVSRHHCDIGCGTGYYLVHSTYTPDSTITLVDIEPAPLSSTTTRLHQSHPHVPVHAHQHDILSPASIPPPPSPSAGYDSISLTYVLHTLPASPSVKAGVFAKLKPAIAPSGVIFGATILGSGVWHSLLGRGFLRWLNWKWLDNYDDKPEVFVDALKENFRDVKCEIVGSVLVFEAREPIV</sequence>
<proteinExistence type="predicted"/>
<dbReference type="Gene3D" id="3.40.50.150">
    <property type="entry name" value="Vaccinia Virus protein VP39"/>
    <property type="match status" value="1"/>
</dbReference>
<dbReference type="VEuPathDB" id="FungiDB:BO78DRAFT_465527"/>
<dbReference type="Pfam" id="PF13489">
    <property type="entry name" value="Methyltransf_23"/>
    <property type="match status" value="1"/>
</dbReference>